<dbReference type="Pfam" id="PF13738">
    <property type="entry name" value="Pyr_redox_3"/>
    <property type="match status" value="1"/>
</dbReference>
<dbReference type="GO" id="GO:0050660">
    <property type="term" value="F:flavin adenine dinucleotide binding"/>
    <property type="evidence" value="ECO:0007669"/>
    <property type="project" value="TreeGrafter"/>
</dbReference>
<dbReference type="Proteomes" id="UP000326779">
    <property type="component" value="Chromosome"/>
</dbReference>
<gene>
    <name evidence="2" type="ORF">D1010_00045</name>
</gene>
<dbReference type="AlphaFoldDB" id="A0A5P8M0G3"/>
<dbReference type="SUPFAM" id="SSF51905">
    <property type="entry name" value="FAD/NAD(P)-binding domain"/>
    <property type="match status" value="2"/>
</dbReference>
<dbReference type="InterPro" id="IPR050982">
    <property type="entry name" value="Auxin_biosynth/cation_transpt"/>
</dbReference>
<keyword evidence="2" id="KW-0503">Monooxygenase</keyword>
<evidence type="ECO:0000313" key="3">
    <source>
        <dbReference type="Proteomes" id="UP000326779"/>
    </source>
</evidence>
<dbReference type="InterPro" id="IPR036188">
    <property type="entry name" value="FAD/NAD-bd_sf"/>
</dbReference>
<dbReference type="PRINTS" id="PR00469">
    <property type="entry name" value="PNDRDTASEII"/>
</dbReference>
<dbReference type="PRINTS" id="PR00368">
    <property type="entry name" value="FADPNR"/>
</dbReference>
<proteinExistence type="predicted"/>
<dbReference type="KEGG" id="lhb:D1010_00045"/>
<dbReference type="PANTHER" id="PTHR43539">
    <property type="entry name" value="FLAVIN-BINDING MONOOXYGENASE-LIKE PROTEIN (AFU_ORTHOLOGUE AFUA_4G09220)"/>
    <property type="match status" value="1"/>
</dbReference>
<dbReference type="Gene3D" id="3.50.50.60">
    <property type="entry name" value="FAD/NAD(P)-binding domain"/>
    <property type="match status" value="2"/>
</dbReference>
<accession>A0A5P8M0G3</accession>
<reference evidence="2 3" key="1">
    <citation type="submission" date="2019-10" db="EMBL/GenBank/DDBJ databases">
        <title>The completed genome of Lactobacillus harbinensis M1.</title>
        <authorList>
            <person name="Zheng Y."/>
        </authorList>
    </citation>
    <scope>NUCLEOTIDE SEQUENCE [LARGE SCALE GENOMIC DNA]</scope>
    <source>
        <strain evidence="2 3">M1</strain>
    </source>
</reference>
<dbReference type="RefSeq" id="WP_152259961.1">
    <property type="nucleotide sequence ID" value="NZ_CP045143.1"/>
</dbReference>
<protein>
    <submittedName>
        <fullName evidence="2">SidA/IucD/PvdA family monooxygenase</fullName>
    </submittedName>
</protein>
<keyword evidence="1" id="KW-0560">Oxidoreductase</keyword>
<dbReference type="GO" id="GO:0004497">
    <property type="term" value="F:monooxygenase activity"/>
    <property type="evidence" value="ECO:0007669"/>
    <property type="project" value="UniProtKB-KW"/>
</dbReference>
<dbReference type="PANTHER" id="PTHR43539:SF89">
    <property type="entry name" value="NAD(P)-BINDING DOMAIN-CONTAINING PROTEIN"/>
    <property type="match status" value="1"/>
</dbReference>
<name>A0A5P8M0G3_9LACO</name>
<evidence type="ECO:0000313" key="2">
    <source>
        <dbReference type="EMBL" id="QFR21956.1"/>
    </source>
</evidence>
<sequence>MHDHRVIVIGAGPAGLGTAIALQELGVSDVQVIDQGEIGHSFRQWHPEIRFISPSFTTNGFGFPDLNAITPNSSPTYGLHTEHPSGRQYARYLEECAAAYALPVLTHTTVTKIQRFGDAFRLETNRGEMRAKYVISAVGDFSFPATRGIRGAELGRHYAQIASYRPFTRQEDPVVIIGGGESGFDAAIKLAALDQRSVLITDVAAIDSVVPDPSIGLSPYTYQRYTAIQEAVSLWRGQRVTAITQTAQSPYTVHLEDGQSVHTRQVPILATGFASVDAPLQTDLFAHRGDRAELNRLDESTVTPNLFMVGPEVTHEGVILCYIYKYRQRFAVVAAEIAQREGITPNTKALAVYQANHMYLTDLADCAVDCVC</sequence>
<organism evidence="2 3">
    <name type="scientific">Schleiferilactobacillus harbinensis</name>
    <dbReference type="NCBI Taxonomy" id="304207"/>
    <lineage>
        <taxon>Bacteria</taxon>
        <taxon>Bacillati</taxon>
        <taxon>Bacillota</taxon>
        <taxon>Bacilli</taxon>
        <taxon>Lactobacillales</taxon>
        <taxon>Lactobacillaceae</taxon>
        <taxon>Schleiferilactobacillus</taxon>
    </lineage>
</organism>
<dbReference type="EMBL" id="CP045143">
    <property type="protein sequence ID" value="QFR21956.1"/>
    <property type="molecule type" value="Genomic_DNA"/>
</dbReference>
<evidence type="ECO:0000256" key="1">
    <source>
        <dbReference type="ARBA" id="ARBA00023002"/>
    </source>
</evidence>